<evidence type="ECO:0000313" key="3">
    <source>
        <dbReference type="Proteomes" id="UP000266313"/>
    </source>
</evidence>
<reference evidence="2 3" key="1">
    <citation type="submission" date="2016-12" db="EMBL/GenBank/DDBJ databases">
        <title>Genome sequencing of Methylocaldum marinum.</title>
        <authorList>
            <person name="Takeuchi M."/>
            <person name="Kamagata Y."/>
            <person name="Hiraoka S."/>
            <person name="Oshima K."/>
            <person name="Hattori M."/>
            <person name="Iwasaki W."/>
        </authorList>
    </citation>
    <scope>NUCLEOTIDE SEQUENCE [LARGE SCALE GENOMIC DNA]</scope>
    <source>
        <strain evidence="2 3">S8</strain>
    </source>
</reference>
<gene>
    <name evidence="2" type="ORF">sS8_3928</name>
</gene>
<protein>
    <submittedName>
        <fullName evidence="2">Uncharacterized protein</fullName>
    </submittedName>
</protein>
<keyword evidence="1" id="KW-0812">Transmembrane</keyword>
<proteinExistence type="predicted"/>
<dbReference type="KEGG" id="mmai:sS8_3928"/>
<accession>A0A250KW31</accession>
<dbReference type="Proteomes" id="UP000266313">
    <property type="component" value="Chromosome"/>
</dbReference>
<evidence type="ECO:0000256" key="1">
    <source>
        <dbReference type="SAM" id="Phobius"/>
    </source>
</evidence>
<evidence type="ECO:0000313" key="2">
    <source>
        <dbReference type="EMBL" id="BBA35860.1"/>
    </source>
</evidence>
<keyword evidence="3" id="KW-1185">Reference proteome</keyword>
<keyword evidence="1" id="KW-1133">Transmembrane helix</keyword>
<sequence>MPGVEGFETGAGVMLAVLGLGIAARVVEHFPFGLGMRARLPVLDLEVRPGLGEVIILETAVDRLDGVETPHGLRAPSLLARSLLG</sequence>
<dbReference type="AlphaFoldDB" id="A0A250KW31"/>
<dbReference type="EMBL" id="AP017928">
    <property type="protein sequence ID" value="BBA35860.1"/>
    <property type="molecule type" value="Genomic_DNA"/>
</dbReference>
<feature type="transmembrane region" description="Helical" evidence="1">
    <location>
        <begin position="6"/>
        <end position="27"/>
    </location>
</feature>
<keyword evidence="1" id="KW-0472">Membrane</keyword>
<name>A0A250KW31_9GAMM</name>
<organism evidence="2 3">
    <name type="scientific">Methylocaldum marinum</name>
    <dbReference type="NCBI Taxonomy" id="1432792"/>
    <lineage>
        <taxon>Bacteria</taxon>
        <taxon>Pseudomonadati</taxon>
        <taxon>Pseudomonadota</taxon>
        <taxon>Gammaproteobacteria</taxon>
        <taxon>Methylococcales</taxon>
        <taxon>Methylococcaceae</taxon>
        <taxon>Methylocaldum</taxon>
    </lineage>
</organism>